<keyword evidence="2" id="KW-1185">Reference proteome</keyword>
<evidence type="ECO:0000313" key="1">
    <source>
        <dbReference type="EMBL" id="KAF1994931.1"/>
    </source>
</evidence>
<accession>A0A6A5W4A7</accession>
<proteinExistence type="predicted"/>
<dbReference type="Proteomes" id="UP000799779">
    <property type="component" value="Unassembled WGS sequence"/>
</dbReference>
<gene>
    <name evidence="1" type="ORF">P154DRAFT_361786</name>
</gene>
<evidence type="ECO:0000313" key="2">
    <source>
        <dbReference type="Proteomes" id="UP000799779"/>
    </source>
</evidence>
<reference evidence="1" key="1">
    <citation type="journal article" date="2020" name="Stud. Mycol.">
        <title>101 Dothideomycetes genomes: a test case for predicting lifestyles and emergence of pathogens.</title>
        <authorList>
            <person name="Haridas S."/>
            <person name="Albert R."/>
            <person name="Binder M."/>
            <person name="Bloem J."/>
            <person name="Labutti K."/>
            <person name="Salamov A."/>
            <person name="Andreopoulos B."/>
            <person name="Baker S."/>
            <person name="Barry K."/>
            <person name="Bills G."/>
            <person name="Bluhm B."/>
            <person name="Cannon C."/>
            <person name="Castanera R."/>
            <person name="Culley D."/>
            <person name="Daum C."/>
            <person name="Ezra D."/>
            <person name="Gonzalez J."/>
            <person name="Henrissat B."/>
            <person name="Kuo A."/>
            <person name="Liang C."/>
            <person name="Lipzen A."/>
            <person name="Lutzoni F."/>
            <person name="Magnuson J."/>
            <person name="Mondo S."/>
            <person name="Nolan M."/>
            <person name="Ohm R."/>
            <person name="Pangilinan J."/>
            <person name="Park H.-J."/>
            <person name="Ramirez L."/>
            <person name="Alfaro M."/>
            <person name="Sun H."/>
            <person name="Tritt A."/>
            <person name="Yoshinaga Y."/>
            <person name="Zwiers L.-H."/>
            <person name="Turgeon B."/>
            <person name="Goodwin S."/>
            <person name="Spatafora J."/>
            <person name="Crous P."/>
            <person name="Grigoriev I."/>
        </authorList>
    </citation>
    <scope>NUCLEOTIDE SEQUENCE</scope>
    <source>
        <strain evidence="1">CBS 123094</strain>
    </source>
</reference>
<protein>
    <submittedName>
        <fullName evidence="1">Uncharacterized protein</fullName>
    </submittedName>
</protein>
<organism evidence="1 2">
    <name type="scientific">Amniculicola lignicola CBS 123094</name>
    <dbReference type="NCBI Taxonomy" id="1392246"/>
    <lineage>
        <taxon>Eukaryota</taxon>
        <taxon>Fungi</taxon>
        <taxon>Dikarya</taxon>
        <taxon>Ascomycota</taxon>
        <taxon>Pezizomycotina</taxon>
        <taxon>Dothideomycetes</taxon>
        <taxon>Pleosporomycetidae</taxon>
        <taxon>Pleosporales</taxon>
        <taxon>Amniculicolaceae</taxon>
        <taxon>Amniculicola</taxon>
    </lineage>
</organism>
<dbReference type="EMBL" id="ML977649">
    <property type="protein sequence ID" value="KAF1994931.1"/>
    <property type="molecule type" value="Genomic_DNA"/>
</dbReference>
<dbReference type="AlphaFoldDB" id="A0A6A5W4A7"/>
<name>A0A6A5W4A7_9PLEO</name>
<sequence length="152" mass="17578">MQAYMFNDGLSFLLPNPYYKSEHICVATLFSRQKFWFQNSHLFNLFSTHRMPSMLVFSPLPLPSLVVGMTQVPGHGVYEVRRSGESCGTDLNRGFVLRHVSNLEYKMDLNIFTTCLRVIGRVATFQLGLWQQGLLHRSEKRLLVKLVFFMAI</sequence>